<reference evidence="1 2" key="1">
    <citation type="submission" date="2020-08" db="EMBL/GenBank/DDBJ databases">
        <title>Dyella sp. G9 isolated from forest soil.</title>
        <authorList>
            <person name="Fu J."/>
            <person name="Qiu L."/>
        </authorList>
    </citation>
    <scope>NUCLEOTIDE SEQUENCE [LARGE SCALE GENOMIC DNA]</scope>
    <source>
        <strain evidence="1 2">G9</strain>
    </source>
</reference>
<evidence type="ECO:0000313" key="2">
    <source>
        <dbReference type="Proteomes" id="UP000515873"/>
    </source>
</evidence>
<dbReference type="AlphaFoldDB" id="A0A7G8Q4J3"/>
<organism evidence="1 2">
    <name type="scientific">Dyella telluris</name>
    <dbReference type="NCBI Taxonomy" id="2763498"/>
    <lineage>
        <taxon>Bacteria</taxon>
        <taxon>Pseudomonadati</taxon>
        <taxon>Pseudomonadota</taxon>
        <taxon>Gammaproteobacteria</taxon>
        <taxon>Lysobacterales</taxon>
        <taxon>Rhodanobacteraceae</taxon>
        <taxon>Dyella</taxon>
    </lineage>
</organism>
<dbReference type="RefSeq" id="WP_187057160.1">
    <property type="nucleotide sequence ID" value="NZ_CP060412.1"/>
</dbReference>
<accession>A0A7G8Q4J3</accession>
<keyword evidence="2" id="KW-1185">Reference proteome</keyword>
<evidence type="ECO:0000313" key="1">
    <source>
        <dbReference type="EMBL" id="QNK01701.1"/>
    </source>
</evidence>
<name>A0A7G8Q4J3_9GAMM</name>
<dbReference type="Proteomes" id="UP000515873">
    <property type="component" value="Chromosome"/>
</dbReference>
<dbReference type="KEGG" id="dtl:H8F01_00530"/>
<sequence length="246" mass="27650">MKRIFLEPTVREEAGPMGGLIYEHPAYAQIGASRISGMTNLYGSDFNHQHFIRIRIASSSIRRDLSTDWVHAATKPYIEVDLSEAQWAHFVSSPNVGMGSQCTLRYREPGGNGYVPELAPPQSRTKQFAGEVRKRLETALSEVDELHKMLGELKLPIKQKAALQLKASTARAQMTGNMKFVADMFDEHMEKTVESAKSEVDAYVVQTIQRAGMEALKNTALTYDPVEMPKIEILKRVDDDQVIEHE</sequence>
<gene>
    <name evidence="1" type="ORF">H8F01_00530</name>
</gene>
<proteinExistence type="predicted"/>
<protein>
    <submittedName>
        <fullName evidence="1">Uncharacterized protein</fullName>
    </submittedName>
</protein>
<dbReference type="EMBL" id="CP060412">
    <property type="protein sequence ID" value="QNK01701.1"/>
    <property type="molecule type" value="Genomic_DNA"/>
</dbReference>